<protein>
    <recommendedName>
        <fullName evidence="6">Acyl-CoA synthetase</fullName>
    </recommendedName>
</protein>
<dbReference type="PROSITE" id="PS00455">
    <property type="entry name" value="AMP_BINDING"/>
    <property type="match status" value="1"/>
</dbReference>
<dbReference type="GO" id="GO:0016020">
    <property type="term" value="C:membrane"/>
    <property type="evidence" value="ECO:0007669"/>
    <property type="project" value="TreeGrafter"/>
</dbReference>
<dbReference type="RefSeq" id="WP_114591326.1">
    <property type="nucleotide sequence ID" value="NZ_CP031165.1"/>
</dbReference>
<dbReference type="Pfam" id="PF23562">
    <property type="entry name" value="AMP-binding_C_3"/>
    <property type="match status" value="1"/>
</dbReference>
<accession>A0A346XWW6</accession>
<name>A0A346XWW6_9ACTN</name>
<reference evidence="8 9" key="1">
    <citation type="submission" date="2018-09" db="EMBL/GenBank/DDBJ databases">
        <title>Complete genome sequence of Euzebya sp. DY32-46 isolated from seawater of Pacific Ocean.</title>
        <authorList>
            <person name="Xu L."/>
            <person name="Wu Y.-H."/>
            <person name="Xu X.-W."/>
        </authorList>
    </citation>
    <scope>NUCLEOTIDE SEQUENCE [LARGE SCALE GENOMIC DNA]</scope>
    <source>
        <strain evidence="8 9">DY32-46</strain>
    </source>
</reference>
<evidence type="ECO:0000256" key="4">
    <source>
        <dbReference type="ARBA" id="ARBA00023098"/>
    </source>
</evidence>
<dbReference type="Gene3D" id="3.40.50.12780">
    <property type="entry name" value="N-terminal domain of ligase-like"/>
    <property type="match status" value="1"/>
</dbReference>
<dbReference type="InterPro" id="IPR000873">
    <property type="entry name" value="AMP-dep_synth/lig_dom"/>
</dbReference>
<evidence type="ECO:0000256" key="6">
    <source>
        <dbReference type="ARBA" id="ARBA00032875"/>
    </source>
</evidence>
<keyword evidence="2 8" id="KW-0436">Ligase</keyword>
<dbReference type="KEGG" id="euz:DVS28_a2028"/>
<evidence type="ECO:0000256" key="5">
    <source>
        <dbReference type="ARBA" id="ARBA00024484"/>
    </source>
</evidence>
<dbReference type="AlphaFoldDB" id="A0A346XWW6"/>
<evidence type="ECO:0000259" key="7">
    <source>
        <dbReference type="Pfam" id="PF00501"/>
    </source>
</evidence>
<gene>
    <name evidence="8" type="ORF">DVS28_a2028</name>
</gene>
<sequence length="619" mass="69004">MNGTSLLSGNERTIDHVDVGEHDTFPKLLRRNAQTRGDRVALRWKELGVWREATWREYHARVRDVAYGLIGLGVSPGRDHIAILADNCVEWVLADLAAQSLGAVSVGVYPTNTAPQVEYVVRHAGCSVVVAYDQEQLDKLLDSDLPDLRAIIVVEEKGLARYDDPRIYTFDEVESLGHKHPDNDVEGFDELLDRTATDDVGIIVYTSGTTGQPKGAMISHRNVLAMADGWLRLTPFREDDTVVSYLPLCHILERCMSVFLPLLVGSSVHFGEGVHTINQDLRQIAPTVFVGVPRIWEKMHAAHEVSISESSRVNRTMFRKGMQVAEQVQRRREHGQPVSTALRVGHWLARVLVLRAVVDQLGLRRARFLMCGAAPVAPEILRFFDALGLPVREAYGQTECAGLATIHSGDQRRYGTVGHLSPTVDVQLADDGEILVRGESVFCGYHRNPEATALTVVDGWLHTGDVGTMDGDCLRITDRKKDIIITAGGKNVSPQEVENHLKLSPYIKEAVVIGDRRKYLVGLVQLDYENTGLWAEHEGIGYTTYKDLATTAEVVAMIQGEVRRLSDQLARVEQVKKVSILTKELDEDDDELTATQKVRRKVIEQRYCDLIESLYAEVP</sequence>
<dbReference type="Pfam" id="PF00501">
    <property type="entry name" value="AMP-binding"/>
    <property type="match status" value="1"/>
</dbReference>
<dbReference type="Proteomes" id="UP000264006">
    <property type="component" value="Chromosome"/>
</dbReference>
<evidence type="ECO:0000313" key="9">
    <source>
        <dbReference type="Proteomes" id="UP000264006"/>
    </source>
</evidence>
<proteinExistence type="inferred from homology"/>
<dbReference type="InterPro" id="IPR020845">
    <property type="entry name" value="AMP-binding_CS"/>
</dbReference>
<organism evidence="8 9">
    <name type="scientific">Euzebya pacifica</name>
    <dbReference type="NCBI Taxonomy" id="1608957"/>
    <lineage>
        <taxon>Bacteria</taxon>
        <taxon>Bacillati</taxon>
        <taxon>Actinomycetota</taxon>
        <taxon>Nitriliruptoria</taxon>
        <taxon>Euzebyales</taxon>
    </lineage>
</organism>
<keyword evidence="9" id="KW-1185">Reference proteome</keyword>
<evidence type="ECO:0000313" key="8">
    <source>
        <dbReference type="EMBL" id="AXV06713.1"/>
    </source>
</evidence>
<dbReference type="Gene3D" id="3.30.300.30">
    <property type="match status" value="1"/>
</dbReference>
<dbReference type="OrthoDB" id="9803968at2"/>
<comment type="similarity">
    <text evidence="1">Belongs to the ATP-dependent AMP-binding enzyme family.</text>
</comment>
<dbReference type="PANTHER" id="PTHR43272:SF32">
    <property type="entry name" value="AMP-DEPENDENT SYNTHETASE_LIGASE DOMAIN-CONTAINING PROTEIN"/>
    <property type="match status" value="1"/>
</dbReference>
<dbReference type="EMBL" id="CP031165">
    <property type="protein sequence ID" value="AXV06713.1"/>
    <property type="molecule type" value="Genomic_DNA"/>
</dbReference>
<keyword evidence="4" id="KW-0443">Lipid metabolism</keyword>
<evidence type="ECO:0000256" key="2">
    <source>
        <dbReference type="ARBA" id="ARBA00022598"/>
    </source>
</evidence>
<dbReference type="GO" id="GO:0004467">
    <property type="term" value="F:long-chain fatty acid-CoA ligase activity"/>
    <property type="evidence" value="ECO:0007669"/>
    <property type="project" value="UniProtKB-EC"/>
</dbReference>
<dbReference type="SUPFAM" id="SSF56801">
    <property type="entry name" value="Acetyl-CoA synthetase-like"/>
    <property type="match status" value="1"/>
</dbReference>
<evidence type="ECO:0000256" key="3">
    <source>
        <dbReference type="ARBA" id="ARBA00022832"/>
    </source>
</evidence>
<dbReference type="PANTHER" id="PTHR43272">
    <property type="entry name" value="LONG-CHAIN-FATTY-ACID--COA LIGASE"/>
    <property type="match status" value="1"/>
</dbReference>
<feature type="domain" description="AMP-dependent synthetase/ligase" evidence="7">
    <location>
        <begin position="29"/>
        <end position="446"/>
    </location>
</feature>
<comment type="catalytic activity">
    <reaction evidence="5">
        <text>a long-chain fatty acid + ATP + CoA = a long-chain fatty acyl-CoA + AMP + diphosphate</text>
        <dbReference type="Rhea" id="RHEA:15421"/>
        <dbReference type="ChEBI" id="CHEBI:30616"/>
        <dbReference type="ChEBI" id="CHEBI:33019"/>
        <dbReference type="ChEBI" id="CHEBI:57287"/>
        <dbReference type="ChEBI" id="CHEBI:57560"/>
        <dbReference type="ChEBI" id="CHEBI:83139"/>
        <dbReference type="ChEBI" id="CHEBI:456215"/>
        <dbReference type="EC" id="6.2.1.3"/>
    </reaction>
    <physiologicalReaction direction="left-to-right" evidence="5">
        <dbReference type="Rhea" id="RHEA:15422"/>
    </physiologicalReaction>
</comment>
<dbReference type="InterPro" id="IPR045851">
    <property type="entry name" value="AMP-bd_C_sf"/>
</dbReference>
<evidence type="ECO:0000256" key="1">
    <source>
        <dbReference type="ARBA" id="ARBA00006432"/>
    </source>
</evidence>
<keyword evidence="3" id="KW-0276">Fatty acid metabolism</keyword>
<dbReference type="InterPro" id="IPR042099">
    <property type="entry name" value="ANL_N_sf"/>
</dbReference>